<dbReference type="Proteomes" id="UP000593915">
    <property type="component" value="Chromosome"/>
</dbReference>
<feature type="signal peptide" evidence="1">
    <location>
        <begin position="1"/>
        <end position="21"/>
    </location>
</feature>
<organism evidence="2 3">
    <name type="scientific">Treponema pedis</name>
    <dbReference type="NCBI Taxonomy" id="409322"/>
    <lineage>
        <taxon>Bacteria</taxon>
        <taxon>Pseudomonadati</taxon>
        <taxon>Spirochaetota</taxon>
        <taxon>Spirochaetia</taxon>
        <taxon>Spirochaetales</taxon>
        <taxon>Treponemataceae</taxon>
        <taxon>Treponema</taxon>
    </lineage>
</organism>
<evidence type="ECO:0008006" key="4">
    <source>
        <dbReference type="Google" id="ProtNLM"/>
    </source>
</evidence>
<protein>
    <recommendedName>
        <fullName evidence="4">Lipoprotein</fullName>
    </recommendedName>
</protein>
<feature type="chain" id="PRO_5032379811" description="Lipoprotein" evidence="1">
    <location>
        <begin position="22"/>
        <end position="264"/>
    </location>
</feature>
<name>A0A7S6WMG9_9SPIR</name>
<dbReference type="RefSeq" id="WP_194075424.1">
    <property type="nucleotide sequence ID" value="NZ_CP061839.1"/>
</dbReference>
<gene>
    <name evidence="2" type="ORF">IFE08_07850</name>
</gene>
<evidence type="ECO:0000313" key="3">
    <source>
        <dbReference type="Proteomes" id="UP000593915"/>
    </source>
</evidence>
<evidence type="ECO:0000313" key="2">
    <source>
        <dbReference type="EMBL" id="QOW59787.1"/>
    </source>
</evidence>
<dbReference type="PROSITE" id="PS51257">
    <property type="entry name" value="PROKAR_LIPOPROTEIN"/>
    <property type="match status" value="1"/>
</dbReference>
<evidence type="ECO:0000256" key="1">
    <source>
        <dbReference type="SAM" id="SignalP"/>
    </source>
</evidence>
<dbReference type="EMBL" id="CP061839">
    <property type="protein sequence ID" value="QOW59787.1"/>
    <property type="molecule type" value="Genomic_DNA"/>
</dbReference>
<sequence>MKKLAFILALAGMLVGCNKNADVTKKEMTIKQTDISTEPQAVTATEKEPIAWHPICPEFESISVEINSKTTTYKIAETREETYVPDLDKIKKYLKMTINSAVKIKELENSMEDSIRHADSVFLEFENAIAQNVDIDNSESTIMYDKIVKIDNQPFLESISLKSPCENTVSVWITYLTTTPKNKIEISFYYEGDPLKGNFTYNIAQEAPQYFEQYDNGPFGWKDEESVGLLAKNLANGKSESQTLNRLYDSVKQIVSKIKINIKE</sequence>
<keyword evidence="1" id="KW-0732">Signal</keyword>
<proteinExistence type="predicted"/>
<dbReference type="AlphaFoldDB" id="A0A7S6WMG9"/>
<accession>A0A7S6WMG9</accession>
<reference evidence="2 3" key="1">
    <citation type="submission" date="2020-09" db="EMBL/GenBank/DDBJ databases">
        <title>Characterization of Treponema spp. from bovine digital dermatitis in Korea.</title>
        <authorList>
            <person name="Espiritu H.M."/>
            <person name="Cho Y.I."/>
            <person name="Mamuad L."/>
        </authorList>
    </citation>
    <scope>NUCLEOTIDE SEQUENCE [LARGE SCALE GENOMIC DNA]</scope>
    <source>
        <strain evidence="2 3">KS1</strain>
    </source>
</reference>